<dbReference type="EMBL" id="UAVY01000004">
    <property type="protein sequence ID" value="SQB28470.1"/>
    <property type="molecule type" value="Genomic_DNA"/>
</dbReference>
<evidence type="ECO:0000313" key="2">
    <source>
        <dbReference type="Proteomes" id="UP000251584"/>
    </source>
</evidence>
<gene>
    <name evidence="1" type="ORF">NCTC10786_02383</name>
</gene>
<reference evidence="1 2" key="1">
    <citation type="submission" date="2018-06" db="EMBL/GenBank/DDBJ databases">
        <authorList>
            <consortium name="Pathogen Informatics"/>
            <person name="Doyle S."/>
        </authorList>
    </citation>
    <scope>NUCLEOTIDE SEQUENCE [LARGE SCALE GENOMIC DNA]</scope>
    <source>
        <strain evidence="1 2">NCTC10786</strain>
    </source>
</reference>
<proteinExistence type="predicted"/>
<accession>A0A2X2XPW4</accession>
<protein>
    <submittedName>
        <fullName evidence="1">Uncharacterized protein conserved in bacteria (DUF2057)</fullName>
    </submittedName>
</protein>
<dbReference type="InterPro" id="IPR018635">
    <property type="entry name" value="UPF0319"/>
</dbReference>
<dbReference type="Pfam" id="PF09829">
    <property type="entry name" value="DUF2057"/>
    <property type="match status" value="1"/>
</dbReference>
<sequence>MTSNPYIISFNASGNVDLQLSAGKPLDEKEPARMAQKPVFTLTAAGEIRTV</sequence>
<name>A0A2X2XPW4_CITKO</name>
<dbReference type="Proteomes" id="UP000251584">
    <property type="component" value="Unassembled WGS sequence"/>
</dbReference>
<evidence type="ECO:0000313" key="1">
    <source>
        <dbReference type="EMBL" id="SQB28470.1"/>
    </source>
</evidence>
<organism evidence="1 2">
    <name type="scientific">Citrobacter koseri</name>
    <name type="common">Citrobacter diversus</name>
    <dbReference type="NCBI Taxonomy" id="545"/>
    <lineage>
        <taxon>Bacteria</taxon>
        <taxon>Pseudomonadati</taxon>
        <taxon>Pseudomonadota</taxon>
        <taxon>Gammaproteobacteria</taxon>
        <taxon>Enterobacterales</taxon>
        <taxon>Enterobacteriaceae</taxon>
        <taxon>Citrobacter</taxon>
    </lineage>
</organism>
<dbReference type="AlphaFoldDB" id="A0A2X2XPW4"/>